<protein>
    <submittedName>
        <fullName evidence="4">Uncharacterized protein</fullName>
    </submittedName>
</protein>
<keyword evidence="3" id="KW-0732">Signal</keyword>
<feature type="region of interest" description="Disordered" evidence="1">
    <location>
        <begin position="26"/>
        <end position="49"/>
    </location>
</feature>
<dbReference type="EMBL" id="JALJOQ010000138">
    <property type="protein sequence ID" value="KAK9794377.1"/>
    <property type="molecule type" value="Genomic_DNA"/>
</dbReference>
<accession>A0AAW1NPU9</accession>
<keyword evidence="5" id="KW-1185">Reference proteome</keyword>
<feature type="transmembrane region" description="Helical" evidence="2">
    <location>
        <begin position="285"/>
        <end position="309"/>
    </location>
</feature>
<evidence type="ECO:0000256" key="3">
    <source>
        <dbReference type="SAM" id="SignalP"/>
    </source>
</evidence>
<reference evidence="4 5" key="1">
    <citation type="journal article" date="2024" name="Nat. Commun.">
        <title>Phylogenomics reveals the evolutionary origins of lichenization in chlorophyte algae.</title>
        <authorList>
            <person name="Puginier C."/>
            <person name="Libourel C."/>
            <person name="Otte J."/>
            <person name="Skaloud P."/>
            <person name="Haon M."/>
            <person name="Grisel S."/>
            <person name="Petersen M."/>
            <person name="Berrin J.G."/>
            <person name="Delaux P.M."/>
            <person name="Dal Grande F."/>
            <person name="Keller J."/>
        </authorList>
    </citation>
    <scope>NUCLEOTIDE SEQUENCE [LARGE SCALE GENOMIC DNA]</scope>
    <source>
        <strain evidence="4 5">SAG 2036</strain>
    </source>
</reference>
<feature type="chain" id="PRO_5043643217" evidence="3">
    <location>
        <begin position="28"/>
        <end position="336"/>
    </location>
</feature>
<dbReference type="Proteomes" id="UP001465755">
    <property type="component" value="Unassembled WGS sequence"/>
</dbReference>
<gene>
    <name evidence="4" type="ORF">WJX73_001839</name>
</gene>
<organism evidence="4 5">
    <name type="scientific">Symbiochloris irregularis</name>
    <dbReference type="NCBI Taxonomy" id="706552"/>
    <lineage>
        <taxon>Eukaryota</taxon>
        <taxon>Viridiplantae</taxon>
        <taxon>Chlorophyta</taxon>
        <taxon>core chlorophytes</taxon>
        <taxon>Trebouxiophyceae</taxon>
        <taxon>Trebouxiales</taxon>
        <taxon>Trebouxiaceae</taxon>
        <taxon>Symbiochloris</taxon>
    </lineage>
</organism>
<keyword evidence="2" id="KW-1133">Transmembrane helix</keyword>
<feature type="region of interest" description="Disordered" evidence="1">
    <location>
        <begin position="64"/>
        <end position="139"/>
    </location>
</feature>
<evidence type="ECO:0000256" key="2">
    <source>
        <dbReference type="SAM" id="Phobius"/>
    </source>
</evidence>
<keyword evidence="2" id="KW-0812">Transmembrane</keyword>
<feature type="compositionally biased region" description="Pro residues" evidence="1">
    <location>
        <begin position="70"/>
        <end position="136"/>
    </location>
</feature>
<keyword evidence="2" id="KW-0472">Membrane</keyword>
<evidence type="ECO:0000313" key="5">
    <source>
        <dbReference type="Proteomes" id="UP001465755"/>
    </source>
</evidence>
<evidence type="ECO:0000256" key="1">
    <source>
        <dbReference type="SAM" id="MobiDB-lite"/>
    </source>
</evidence>
<sequence length="336" mass="34126">MSSRGSIRLCGFLVVFAALCTGPGALGDSPSPGPGPSPGPSPSPVPAVSCEAVAPAPADLNFLSCTGVNCPPPPPPPPPTGSTCSSPPPPPPPLDQTDLSPPPPPPYDQTHLSPPPPPPYDQTHWSPPPPPPPPPCAVGQTLNSLTSDGCQGFLVNLILTFTWFNGQNYASPTADNVAPSYAVWLAQAIDQGLWWLPHHFIYYVSSRDADASGAVQHLAVTFQVGADPAMQTQAIKSLQAQQANGTFQAYAQAAGMPSNYTVTVAAVQPNQGNPINQGSRLSGGAIAGAVIGSVVGAALLAALAAVVLIKLKRRSGAGAQPVMANPGPAQHADGIA</sequence>
<proteinExistence type="predicted"/>
<dbReference type="AlphaFoldDB" id="A0AAW1NPU9"/>
<comment type="caution">
    <text evidence="4">The sequence shown here is derived from an EMBL/GenBank/DDBJ whole genome shotgun (WGS) entry which is preliminary data.</text>
</comment>
<evidence type="ECO:0000313" key="4">
    <source>
        <dbReference type="EMBL" id="KAK9794377.1"/>
    </source>
</evidence>
<name>A0AAW1NPU9_9CHLO</name>
<feature type="compositionally biased region" description="Pro residues" evidence="1">
    <location>
        <begin position="31"/>
        <end position="45"/>
    </location>
</feature>
<feature type="signal peptide" evidence="3">
    <location>
        <begin position="1"/>
        <end position="27"/>
    </location>
</feature>